<dbReference type="InterPro" id="IPR000551">
    <property type="entry name" value="MerR-type_HTH_dom"/>
</dbReference>
<sequence>MRIGELARRAGTSPRALRHYEQEGLLAARRRANGYREFDEYDLRLVAEIRSLLAIGFTLAETRPFVECLRAGNDRGVTCPDAAAVYRRKIAEIDACTARLGEIRAGLVGQLAEELAARSPAGRRARPQPRLAPEDVRAVPVPDAAPACALSLGKNQSSA</sequence>
<evidence type="ECO:0000256" key="4">
    <source>
        <dbReference type="SAM" id="MobiDB-lite"/>
    </source>
</evidence>
<evidence type="ECO:0000256" key="3">
    <source>
        <dbReference type="ARBA" id="ARBA00023163"/>
    </source>
</evidence>
<dbReference type="Gene3D" id="1.10.1660.10">
    <property type="match status" value="1"/>
</dbReference>
<dbReference type="PRINTS" id="PR00040">
    <property type="entry name" value="HTHMERR"/>
</dbReference>
<feature type="region of interest" description="Disordered" evidence="4">
    <location>
        <begin position="118"/>
        <end position="138"/>
    </location>
</feature>
<protein>
    <submittedName>
        <fullName evidence="6">Transcriptional regulator, MerR family</fullName>
    </submittedName>
</protein>
<dbReference type="SMART" id="SM00422">
    <property type="entry name" value="HTH_MERR"/>
    <property type="match status" value="1"/>
</dbReference>
<dbReference type="PANTHER" id="PTHR30204">
    <property type="entry name" value="REDOX-CYCLING DRUG-SENSING TRANSCRIPTIONAL ACTIVATOR SOXR"/>
    <property type="match status" value="1"/>
</dbReference>
<evidence type="ECO:0000259" key="5">
    <source>
        <dbReference type="PROSITE" id="PS50937"/>
    </source>
</evidence>
<keyword evidence="1" id="KW-0805">Transcription regulation</keyword>
<dbReference type="eggNOG" id="COG0789">
    <property type="taxonomic scope" value="Bacteria"/>
</dbReference>
<dbReference type="KEGG" id="fri:FraEuI1c_4665"/>
<dbReference type="CDD" id="cd01282">
    <property type="entry name" value="HTH_MerR-like_sg3"/>
    <property type="match status" value="1"/>
</dbReference>
<dbReference type="RefSeq" id="WP_013425775.1">
    <property type="nucleotide sequence ID" value="NC_014666.1"/>
</dbReference>
<dbReference type="InterPro" id="IPR009061">
    <property type="entry name" value="DNA-bd_dom_put_sf"/>
</dbReference>
<dbReference type="GO" id="GO:0003700">
    <property type="term" value="F:DNA-binding transcription factor activity"/>
    <property type="evidence" value="ECO:0007669"/>
    <property type="project" value="InterPro"/>
</dbReference>
<organism evidence="6 7">
    <name type="scientific">Pseudofrankia inefficax (strain DSM 45817 / CECT 9037 / DDB 130130 / EuI1c)</name>
    <name type="common">Frankia inefficax</name>
    <dbReference type="NCBI Taxonomy" id="298654"/>
    <lineage>
        <taxon>Bacteria</taxon>
        <taxon>Bacillati</taxon>
        <taxon>Actinomycetota</taxon>
        <taxon>Actinomycetes</taxon>
        <taxon>Frankiales</taxon>
        <taxon>Frankiaceae</taxon>
        <taxon>Pseudofrankia</taxon>
    </lineage>
</organism>
<dbReference type="PROSITE" id="PS50937">
    <property type="entry name" value="HTH_MERR_2"/>
    <property type="match status" value="1"/>
</dbReference>
<evidence type="ECO:0000256" key="2">
    <source>
        <dbReference type="ARBA" id="ARBA00023125"/>
    </source>
</evidence>
<dbReference type="EMBL" id="CP002299">
    <property type="protein sequence ID" value="ADP82657.1"/>
    <property type="molecule type" value="Genomic_DNA"/>
</dbReference>
<evidence type="ECO:0000313" key="7">
    <source>
        <dbReference type="Proteomes" id="UP000002484"/>
    </source>
</evidence>
<dbReference type="InterPro" id="IPR047057">
    <property type="entry name" value="MerR_fam"/>
</dbReference>
<evidence type="ECO:0000313" key="6">
    <source>
        <dbReference type="EMBL" id="ADP82657.1"/>
    </source>
</evidence>
<proteinExistence type="predicted"/>
<gene>
    <name evidence="6" type="ordered locus">FraEuI1c_4665</name>
</gene>
<dbReference type="GO" id="GO:0003677">
    <property type="term" value="F:DNA binding"/>
    <property type="evidence" value="ECO:0007669"/>
    <property type="project" value="UniProtKB-KW"/>
</dbReference>
<dbReference type="OrthoDB" id="5296483at2"/>
<dbReference type="InParanoid" id="E3IY59"/>
<dbReference type="HOGENOM" id="CLU_060077_4_3_11"/>
<dbReference type="PANTHER" id="PTHR30204:SF94">
    <property type="entry name" value="HEAVY METAL-DEPENDENT TRANSCRIPTIONAL REGULATOR HI_0293-RELATED"/>
    <property type="match status" value="1"/>
</dbReference>
<dbReference type="SUPFAM" id="SSF46955">
    <property type="entry name" value="Putative DNA-binding domain"/>
    <property type="match status" value="1"/>
</dbReference>
<dbReference type="Pfam" id="PF13411">
    <property type="entry name" value="MerR_1"/>
    <property type="match status" value="1"/>
</dbReference>
<evidence type="ECO:0000256" key="1">
    <source>
        <dbReference type="ARBA" id="ARBA00023015"/>
    </source>
</evidence>
<dbReference type="STRING" id="298654.FraEuI1c_4665"/>
<accession>E3IY59</accession>
<reference evidence="6 7" key="1">
    <citation type="submission" date="2010-10" db="EMBL/GenBank/DDBJ databases">
        <title>Complete sequence of Frankia sp. EuI1c.</title>
        <authorList>
            <consortium name="US DOE Joint Genome Institute"/>
            <person name="Lucas S."/>
            <person name="Copeland A."/>
            <person name="Lapidus A."/>
            <person name="Cheng J.-F."/>
            <person name="Bruce D."/>
            <person name="Goodwin L."/>
            <person name="Pitluck S."/>
            <person name="Chertkov O."/>
            <person name="Detter J.C."/>
            <person name="Han C."/>
            <person name="Tapia R."/>
            <person name="Land M."/>
            <person name="Hauser L."/>
            <person name="Jeffries C."/>
            <person name="Kyrpides N."/>
            <person name="Ivanova N."/>
            <person name="Mikhailova N."/>
            <person name="Beauchemin N."/>
            <person name="Sen A."/>
            <person name="Sur S.A."/>
            <person name="Gtari M."/>
            <person name="Wall L."/>
            <person name="Tisa L."/>
            <person name="Woyke T."/>
        </authorList>
    </citation>
    <scope>NUCLEOTIDE SEQUENCE [LARGE SCALE GENOMIC DNA]</scope>
    <source>
        <strain evidence="7">DSM 45817 / CECT 9037 / EuI1c</strain>
    </source>
</reference>
<feature type="domain" description="HTH merR-type" evidence="5">
    <location>
        <begin position="1"/>
        <end position="68"/>
    </location>
</feature>
<dbReference type="AlphaFoldDB" id="E3IY59"/>
<dbReference type="Proteomes" id="UP000002484">
    <property type="component" value="Chromosome"/>
</dbReference>
<name>E3IY59_PSEI1</name>
<keyword evidence="3" id="KW-0804">Transcription</keyword>
<keyword evidence="7" id="KW-1185">Reference proteome</keyword>
<keyword evidence="2" id="KW-0238">DNA-binding</keyword>